<keyword evidence="3" id="KW-1185">Reference proteome</keyword>
<gene>
    <name evidence="2" type="ORF">RM609_18445</name>
</gene>
<dbReference type="RefSeq" id="WP_311612240.1">
    <property type="nucleotide sequence ID" value="NZ_JAVRFI010000011.1"/>
</dbReference>
<dbReference type="PANTHER" id="PTHR48207">
    <property type="entry name" value="SUCCINATE--HYDROXYMETHYLGLUTARATE COA-TRANSFERASE"/>
    <property type="match status" value="1"/>
</dbReference>
<sequence length="389" mass="42116">MPEPPLRGITVVALEQAVAAPFATRQLADLGARVIKVERPGRGDFARDYDRRVKGLSAYFVWVNRGKESVVLDLKDATDRALLDRLLARADVFVQNLGPGAADRLGLAPGPLRARHPRLITCDVSGYGTTGPYHDRKAYDLLVQCEAGLVSLTGSPDSPARPGISVADIAGGMYAFTGILTALYERERTGEGSALSLSLFDALAEWMGQPYYAEAYDGPPLARTGARHPSISPYGHYRCGDGARVFLSVQNDREWRTLCERVLRRPELADDPRFADNPLRHTHDEQLTAVIEECFAGHTAEGVLALLDAAGIAAARLRTVAEFAAHPQLAARDRWREFGSPAGPLRGLLPPVAVTGREAVMGAVPALGEHTAAIRAEFGEPEEPGTRRR</sequence>
<protein>
    <submittedName>
        <fullName evidence="2">CaiB/BaiF CoA-transferase family protein</fullName>
    </submittedName>
</protein>
<accession>A0ABU2SPY3</accession>
<reference evidence="2" key="1">
    <citation type="submission" date="2024-05" db="EMBL/GenBank/DDBJ databases">
        <title>30 novel species of actinomycetes from the DSMZ collection.</title>
        <authorList>
            <person name="Nouioui I."/>
        </authorList>
    </citation>
    <scope>NUCLEOTIDE SEQUENCE</scope>
    <source>
        <strain evidence="2">DSM 40473</strain>
    </source>
</reference>
<evidence type="ECO:0000256" key="1">
    <source>
        <dbReference type="ARBA" id="ARBA00022679"/>
    </source>
</evidence>
<dbReference type="InterPro" id="IPR044855">
    <property type="entry name" value="CoA-Trfase_III_dom3_sf"/>
</dbReference>
<dbReference type="InterPro" id="IPR050483">
    <property type="entry name" value="CoA-transferase_III_domain"/>
</dbReference>
<proteinExistence type="predicted"/>
<keyword evidence="1" id="KW-0808">Transferase</keyword>
<dbReference type="EMBL" id="JAVRFI010000011">
    <property type="protein sequence ID" value="MDT0451044.1"/>
    <property type="molecule type" value="Genomic_DNA"/>
</dbReference>
<name>A0ABU2SPY3_9ACTN</name>
<dbReference type="Gene3D" id="3.30.1540.10">
    <property type="entry name" value="formyl-coa transferase, domain 3"/>
    <property type="match status" value="1"/>
</dbReference>
<dbReference type="InterPro" id="IPR003673">
    <property type="entry name" value="CoA-Trfase_fam_III"/>
</dbReference>
<evidence type="ECO:0000313" key="2">
    <source>
        <dbReference type="EMBL" id="MDT0451044.1"/>
    </source>
</evidence>
<evidence type="ECO:0000313" key="3">
    <source>
        <dbReference type="Proteomes" id="UP001180531"/>
    </source>
</evidence>
<dbReference type="PANTHER" id="PTHR48207:SF3">
    <property type="entry name" value="SUCCINATE--HYDROXYMETHYLGLUTARATE COA-TRANSFERASE"/>
    <property type="match status" value="1"/>
</dbReference>
<dbReference type="InterPro" id="IPR023606">
    <property type="entry name" value="CoA-Trfase_III_dom_1_sf"/>
</dbReference>
<dbReference type="Gene3D" id="3.40.50.10540">
    <property type="entry name" value="Crotonobetainyl-coa:carnitine coa-transferase, domain 1"/>
    <property type="match status" value="1"/>
</dbReference>
<dbReference type="SUPFAM" id="SSF89796">
    <property type="entry name" value="CoA-transferase family III (CaiB/BaiF)"/>
    <property type="match status" value="1"/>
</dbReference>
<dbReference type="Pfam" id="PF02515">
    <property type="entry name" value="CoA_transf_3"/>
    <property type="match status" value="1"/>
</dbReference>
<organism evidence="2 3">
    <name type="scientific">Streptomyces hesseae</name>
    <dbReference type="NCBI Taxonomy" id="3075519"/>
    <lineage>
        <taxon>Bacteria</taxon>
        <taxon>Bacillati</taxon>
        <taxon>Actinomycetota</taxon>
        <taxon>Actinomycetes</taxon>
        <taxon>Kitasatosporales</taxon>
        <taxon>Streptomycetaceae</taxon>
        <taxon>Streptomyces</taxon>
    </lineage>
</organism>
<comment type="caution">
    <text evidence="2">The sequence shown here is derived from an EMBL/GenBank/DDBJ whole genome shotgun (WGS) entry which is preliminary data.</text>
</comment>
<dbReference type="Proteomes" id="UP001180531">
    <property type="component" value="Unassembled WGS sequence"/>
</dbReference>